<dbReference type="EMBL" id="LR796314">
    <property type="protein sequence ID" value="CAB4136095.1"/>
    <property type="molecule type" value="Genomic_DNA"/>
</dbReference>
<dbReference type="SMART" id="SM00885">
    <property type="entry name" value="D5_N"/>
    <property type="match status" value="1"/>
</dbReference>
<evidence type="ECO:0000256" key="3">
    <source>
        <dbReference type="ARBA" id="ARBA00022840"/>
    </source>
</evidence>
<keyword evidence="3" id="KW-0067">ATP-binding</keyword>
<sequence length="504" mass="56392">MNDIALTPKPNMSRIWDCQNSDFGNAAFFLSHFDEEIKYVPDLECWRIWDGTRYATDQKAAAVSLACGQLAVHQTEEAELYANELRYGRDALRAELPADYDPVNPSPEHTAISSQILSDSQIGKLVAGAKIRAQKLGDVPVISKLLKSASESPDVIAPLKDWDSNPLHIKVQNGIIDLTGGTPVFRQATAADLISLEMGVDYDPAAVCPVWRTFMEVVQQNPEQRRYLQRIMGYAMTGRTDDQAFYFMYGTGKNGKSIFVRAMQAVFGSYASHARANLIEEQRNGSDCKHDLALLPGIRFLFGDETSNNSRMREGVIKALAAGDPLTGEHKYQTPFSFTPVAKLFIIGNHKPGVDGTDEGIWRRVRLVSWDHRVADSEEIPASTLLRQFAKEGSGILNWLIEGLSEVPHGGIPMPDEVRSAVAEYRADEDGLGEFLRDYTSPVTGSRERKIHVFEHYTKWAKSVGLRFPLSQKQLTRQLKARGWVTDSSQKQWMDIYLPSTDDF</sequence>
<dbReference type="SUPFAM" id="SSF52540">
    <property type="entry name" value="P-loop containing nucleoside triphosphate hydrolases"/>
    <property type="match status" value="1"/>
</dbReference>
<name>A0A6J5PDT9_9CAUD</name>
<dbReference type="InterPro" id="IPR045455">
    <property type="entry name" value="NrS-1_pol-like_helicase"/>
</dbReference>
<evidence type="ECO:0000256" key="1">
    <source>
        <dbReference type="ARBA" id="ARBA00022741"/>
    </source>
</evidence>
<keyword evidence="1" id="KW-0547">Nucleotide-binding</keyword>
<dbReference type="PROSITE" id="PS51206">
    <property type="entry name" value="SF3_HELICASE_1"/>
    <property type="match status" value="1"/>
</dbReference>
<protein>
    <submittedName>
        <fullName evidence="6">COG3378 Phage associated DNA primase</fullName>
    </submittedName>
</protein>
<reference evidence="6" key="1">
    <citation type="submission" date="2020-05" db="EMBL/GenBank/DDBJ databases">
        <authorList>
            <person name="Chiriac C."/>
            <person name="Salcher M."/>
            <person name="Ghai R."/>
            <person name="Kavagutti S V."/>
        </authorList>
    </citation>
    <scope>NUCLEOTIDE SEQUENCE</scope>
</reference>
<dbReference type="NCBIfam" id="TIGR01613">
    <property type="entry name" value="primase_Cterm"/>
    <property type="match status" value="1"/>
</dbReference>
<dbReference type="EMBL" id="LR797283">
    <property type="protein sequence ID" value="CAB4199193.1"/>
    <property type="molecule type" value="Genomic_DNA"/>
</dbReference>
<evidence type="ECO:0000256" key="2">
    <source>
        <dbReference type="ARBA" id="ARBA00022801"/>
    </source>
</evidence>
<dbReference type="GO" id="GO:0005524">
    <property type="term" value="F:ATP binding"/>
    <property type="evidence" value="ECO:0007669"/>
    <property type="project" value="UniProtKB-KW"/>
</dbReference>
<dbReference type="InterPro" id="IPR051620">
    <property type="entry name" value="ORF904-like_C"/>
</dbReference>
<dbReference type="EMBL" id="LR796853">
    <property type="protein sequence ID" value="CAB4170060.1"/>
    <property type="molecule type" value="Genomic_DNA"/>
</dbReference>
<dbReference type="Gene3D" id="3.40.50.300">
    <property type="entry name" value="P-loop containing nucleotide triphosphate hydrolases"/>
    <property type="match status" value="1"/>
</dbReference>
<dbReference type="PANTHER" id="PTHR35372">
    <property type="entry name" value="ATP BINDING PROTEIN-RELATED"/>
    <property type="match status" value="1"/>
</dbReference>
<evidence type="ECO:0000313" key="7">
    <source>
        <dbReference type="EMBL" id="CAB4199193.1"/>
    </source>
</evidence>
<dbReference type="InterPro" id="IPR027417">
    <property type="entry name" value="P-loop_NTPase"/>
</dbReference>
<dbReference type="Pfam" id="PF08706">
    <property type="entry name" value="D5_N"/>
    <property type="match status" value="1"/>
</dbReference>
<evidence type="ECO:0000313" key="6">
    <source>
        <dbReference type="EMBL" id="CAB4170060.1"/>
    </source>
</evidence>
<dbReference type="InterPro" id="IPR006500">
    <property type="entry name" value="Helicase_put_C_phage/plasmid"/>
</dbReference>
<dbReference type="GO" id="GO:0016787">
    <property type="term" value="F:hydrolase activity"/>
    <property type="evidence" value="ECO:0007669"/>
    <property type="project" value="UniProtKB-KW"/>
</dbReference>
<dbReference type="InterPro" id="IPR014818">
    <property type="entry name" value="Phage/plasmid_primase_P4_C"/>
</dbReference>
<organism evidence="6">
    <name type="scientific">uncultured Caudovirales phage</name>
    <dbReference type="NCBI Taxonomy" id="2100421"/>
    <lineage>
        <taxon>Viruses</taxon>
        <taxon>Duplodnaviria</taxon>
        <taxon>Heunggongvirae</taxon>
        <taxon>Uroviricota</taxon>
        <taxon>Caudoviricetes</taxon>
        <taxon>Peduoviridae</taxon>
        <taxon>Maltschvirus</taxon>
        <taxon>Maltschvirus maltsch</taxon>
    </lineage>
</organism>
<feature type="domain" description="SF3 helicase" evidence="4">
    <location>
        <begin position="223"/>
        <end position="383"/>
    </location>
</feature>
<accession>A0A6J5PDT9</accession>
<dbReference type="InterPro" id="IPR014015">
    <property type="entry name" value="Helicase_SF3_DNA-vir"/>
</dbReference>
<keyword evidence="2" id="KW-0378">Hydrolase</keyword>
<evidence type="ECO:0000313" key="5">
    <source>
        <dbReference type="EMBL" id="CAB4136095.1"/>
    </source>
</evidence>
<evidence type="ECO:0000259" key="4">
    <source>
        <dbReference type="PROSITE" id="PS51206"/>
    </source>
</evidence>
<dbReference type="Pfam" id="PF19263">
    <property type="entry name" value="DUF5906"/>
    <property type="match status" value="1"/>
</dbReference>
<dbReference type="PANTHER" id="PTHR35372:SF2">
    <property type="entry name" value="SF3 HELICASE DOMAIN-CONTAINING PROTEIN"/>
    <property type="match status" value="1"/>
</dbReference>
<gene>
    <name evidence="7" type="ORF">UFOVP1334_21</name>
    <name evidence="5" type="ORF">UFOVP296_14</name>
    <name evidence="6" type="ORF">UFOVP912_33</name>
</gene>
<proteinExistence type="predicted"/>